<evidence type="ECO:0000259" key="2">
    <source>
        <dbReference type="Pfam" id="PF13847"/>
    </source>
</evidence>
<dbReference type="InterPro" id="IPR029063">
    <property type="entry name" value="SAM-dependent_MTases_sf"/>
</dbReference>
<protein>
    <recommendedName>
        <fullName evidence="6">Methyltransferase</fullName>
    </recommendedName>
</protein>
<dbReference type="SUPFAM" id="SSF53335">
    <property type="entry name" value="S-adenosyl-L-methionine-dependent methyltransferases"/>
    <property type="match status" value="1"/>
</dbReference>
<dbReference type="InterPro" id="IPR050723">
    <property type="entry name" value="CFA/CMAS"/>
</dbReference>
<feature type="domain" description="Methyltransferase regulatory" evidence="1">
    <location>
        <begin position="216"/>
        <end position="298"/>
    </location>
</feature>
<organism evidence="4 5">
    <name type="scientific">Rickettsia typhi str. TH1527</name>
    <dbReference type="NCBI Taxonomy" id="1003201"/>
    <lineage>
        <taxon>Bacteria</taxon>
        <taxon>Pseudomonadati</taxon>
        <taxon>Pseudomonadota</taxon>
        <taxon>Alphaproteobacteria</taxon>
        <taxon>Rickettsiales</taxon>
        <taxon>Rickettsiaceae</taxon>
        <taxon>Rickettsieae</taxon>
        <taxon>Rickettsia</taxon>
        <taxon>typhus group</taxon>
    </lineage>
</organism>
<sequence>MIKKANKISYDEVPYPPFTFSYTYPPYLRTIGKLFGLNPPLLETAKVLDIGCGIGVNLLNFAETYPKSQSLGVDLSKTQIELGKKTISDAKINNVELKALSILDLDESYGKFDYIVCHGVYSWVSQEVQDKILEVLNKLLNPNGIAFVSYNTLPGWNMQNTIREMMMFHSESFNTSHDKLQQARLLLKFINDSLGNSTTPYANFLRDEAKLISTYDDSYVLHEYLGEINTGTYFHQFIEKAQKNHLNYLGDTSIAAMFIGNLPTKAASKLQAINDIVCTEQYMDFITNRKFRSTLLCHQNIPINRKIEFDNLKDFYTTFNIRPISPENKIDLNNEQENISFYYENLPEPFISTTSAIMKAILYVYAENISNPIRLEQVAKEAFKKLGKYRLQDFLATLEQHFITLIFQGYLKIFETKPHAIATITEKPKTSQFARYQAKHAHFNNVTNMFSITNRLNDMIGIPIHEKYILEMLDGTHNIDDIKKSIIEKINSKLLTACDNKGQVVTDPKLLKEFVDYVVAVSLEKFRINYLLVG</sequence>
<evidence type="ECO:0000259" key="1">
    <source>
        <dbReference type="Pfam" id="PF10119"/>
    </source>
</evidence>
<dbReference type="Proteomes" id="UP000007581">
    <property type="component" value="Chromosome"/>
</dbReference>
<dbReference type="InterPro" id="IPR018773">
    <property type="entry name" value="MeTrfase_reg_dom_prd"/>
</dbReference>
<dbReference type="CDD" id="cd02440">
    <property type="entry name" value="AdoMet_MTases"/>
    <property type="match status" value="1"/>
</dbReference>
<dbReference type="InterPro" id="IPR048976">
    <property type="entry name" value="WHD_PKMT"/>
</dbReference>
<dbReference type="EMBL" id="CP003397">
    <property type="protein sequence ID" value="AFE53966.1"/>
    <property type="molecule type" value="Genomic_DNA"/>
</dbReference>
<dbReference type="PANTHER" id="PTHR43667">
    <property type="entry name" value="CYCLOPROPANE-FATTY-ACYL-PHOSPHOLIPID SYNTHASE"/>
    <property type="match status" value="1"/>
</dbReference>
<dbReference type="InterPro" id="IPR025714">
    <property type="entry name" value="Methyltranfer_dom"/>
</dbReference>
<gene>
    <name evidence="4" type="ORF">RTTH1527_00495</name>
</gene>
<dbReference type="PANTHER" id="PTHR43667:SF2">
    <property type="entry name" value="FATTY ACID C-METHYL TRANSFERASE"/>
    <property type="match status" value="1"/>
</dbReference>
<evidence type="ECO:0000313" key="4">
    <source>
        <dbReference type="EMBL" id="AFE53966.1"/>
    </source>
</evidence>
<dbReference type="Pfam" id="PF21782">
    <property type="entry name" value="WHD_PKMT"/>
    <property type="match status" value="1"/>
</dbReference>
<dbReference type="Pfam" id="PF10119">
    <property type="entry name" value="MethyTransf_Reg"/>
    <property type="match status" value="1"/>
</dbReference>
<proteinExistence type="predicted"/>
<evidence type="ECO:0000259" key="3">
    <source>
        <dbReference type="Pfam" id="PF21782"/>
    </source>
</evidence>
<evidence type="ECO:0008006" key="6">
    <source>
        <dbReference type="Google" id="ProtNLM"/>
    </source>
</evidence>
<feature type="domain" description="Methyltransferase" evidence="2">
    <location>
        <begin position="45"/>
        <end position="157"/>
    </location>
</feature>
<dbReference type="Gene3D" id="3.40.50.150">
    <property type="entry name" value="Vaccinia Virus protein VP39"/>
    <property type="match status" value="1"/>
</dbReference>
<evidence type="ECO:0000313" key="5">
    <source>
        <dbReference type="Proteomes" id="UP000007581"/>
    </source>
</evidence>
<accession>A0ABM5MT92</accession>
<name>A0ABM5MT92_RICTP</name>
<feature type="domain" description="PKMT C-terminal winged helix" evidence="3">
    <location>
        <begin position="426"/>
        <end position="531"/>
    </location>
</feature>
<keyword evidence="5" id="KW-1185">Reference proteome</keyword>
<dbReference type="Pfam" id="PF13847">
    <property type="entry name" value="Methyltransf_31"/>
    <property type="match status" value="1"/>
</dbReference>
<reference evidence="4" key="1">
    <citation type="submission" date="2012-03" db="EMBL/GenBank/DDBJ databases">
        <authorList>
            <person name="Johnson S.L."/>
            <person name="Sims D."/>
            <person name="Han S."/>
            <person name="Bruce D.C."/>
            <person name="Dasch G.A."/>
        </authorList>
    </citation>
    <scope>NUCLEOTIDE SEQUENCE [LARGE SCALE GENOMIC DNA]</scope>
    <source>
        <strain evidence="4">TH1527</strain>
    </source>
</reference>
<dbReference type="RefSeq" id="WP_011190574.1">
    <property type="nucleotide sequence ID" value="NC_017066.1"/>
</dbReference>